<feature type="chain" id="PRO_5044505588" description="Lipoprotein" evidence="1">
    <location>
        <begin position="24"/>
        <end position="100"/>
    </location>
</feature>
<evidence type="ECO:0008006" key="4">
    <source>
        <dbReference type="Google" id="ProtNLM"/>
    </source>
</evidence>
<protein>
    <recommendedName>
        <fullName evidence="4">Lipoprotein</fullName>
    </recommendedName>
</protein>
<accession>A0AB73FSU4</accession>
<organism evidence="2 3">
    <name type="scientific">Burkholderia ubonensis</name>
    <dbReference type="NCBI Taxonomy" id="101571"/>
    <lineage>
        <taxon>Bacteria</taxon>
        <taxon>Pseudomonadati</taxon>
        <taxon>Pseudomonadota</taxon>
        <taxon>Betaproteobacteria</taxon>
        <taxon>Burkholderiales</taxon>
        <taxon>Burkholderiaceae</taxon>
        <taxon>Burkholderia</taxon>
        <taxon>Burkholderia cepacia complex</taxon>
    </lineage>
</organism>
<sequence length="100" mass="10744">MAKRTRINLAVLIALSWMLTGCASGTMPTPALVAVTAAHPQVRASLMQECPQQLPAAADGRVETLLQNHVDVASQYHACQQRQADLVEAVRTQEGIDIVP</sequence>
<dbReference type="PROSITE" id="PS51257">
    <property type="entry name" value="PROKAR_LIPOPROTEIN"/>
    <property type="match status" value="1"/>
</dbReference>
<evidence type="ECO:0000313" key="2">
    <source>
        <dbReference type="EMBL" id="KVM23325.1"/>
    </source>
</evidence>
<gene>
    <name evidence="2" type="ORF">WJ53_17755</name>
</gene>
<comment type="caution">
    <text evidence="2">The sequence shown here is derived from an EMBL/GenBank/DDBJ whole genome shotgun (WGS) entry which is preliminary data.</text>
</comment>
<dbReference type="EMBL" id="LOZE01000121">
    <property type="protein sequence ID" value="KVM23325.1"/>
    <property type="molecule type" value="Genomic_DNA"/>
</dbReference>
<evidence type="ECO:0000313" key="3">
    <source>
        <dbReference type="Proteomes" id="UP000061665"/>
    </source>
</evidence>
<reference evidence="2 3" key="1">
    <citation type="submission" date="2015-11" db="EMBL/GenBank/DDBJ databases">
        <title>Expanding the genomic diversity of Burkholderia species for the development of highly accurate diagnostics.</title>
        <authorList>
            <person name="Sahl J."/>
            <person name="Keim P."/>
            <person name="Wagner D."/>
        </authorList>
    </citation>
    <scope>NUCLEOTIDE SEQUENCE [LARGE SCALE GENOMIC DNA]</scope>
    <source>
        <strain evidence="2 3">MSMB2058</strain>
    </source>
</reference>
<feature type="signal peptide" evidence="1">
    <location>
        <begin position="1"/>
        <end position="23"/>
    </location>
</feature>
<dbReference type="RefSeq" id="WP_059723834.1">
    <property type="nucleotide sequence ID" value="NZ_LPLC01000040.1"/>
</dbReference>
<proteinExistence type="predicted"/>
<dbReference type="Proteomes" id="UP000061665">
    <property type="component" value="Unassembled WGS sequence"/>
</dbReference>
<name>A0AB73FSU4_9BURK</name>
<keyword evidence="1" id="KW-0732">Signal</keyword>
<evidence type="ECO:0000256" key="1">
    <source>
        <dbReference type="SAM" id="SignalP"/>
    </source>
</evidence>
<dbReference type="AlphaFoldDB" id="A0AB73FSU4"/>